<dbReference type="RefSeq" id="WP_344647822.1">
    <property type="nucleotide sequence ID" value="NZ_BAAAGX010000006.1"/>
</dbReference>
<dbReference type="Gene3D" id="2.120.10.30">
    <property type="entry name" value="TolB, C-terminal domain"/>
    <property type="match status" value="1"/>
</dbReference>
<evidence type="ECO:0000313" key="3">
    <source>
        <dbReference type="EMBL" id="GAA0229166.1"/>
    </source>
</evidence>
<dbReference type="InterPro" id="IPR005511">
    <property type="entry name" value="SMP-30"/>
</dbReference>
<dbReference type="EMBL" id="BAAAGX010000006">
    <property type="protein sequence ID" value="GAA0229166.1"/>
    <property type="molecule type" value="Genomic_DNA"/>
</dbReference>
<evidence type="ECO:0000256" key="1">
    <source>
        <dbReference type="ARBA" id="ARBA00008853"/>
    </source>
</evidence>
<protein>
    <submittedName>
        <fullName evidence="3">SMP-30/gluconolactonase/LRE family protein</fullName>
    </submittedName>
</protein>
<comment type="similarity">
    <text evidence="1">Belongs to the SMP-30/CGR1 family.</text>
</comment>
<evidence type="ECO:0000313" key="4">
    <source>
        <dbReference type="Proteomes" id="UP001500967"/>
    </source>
</evidence>
<comment type="caution">
    <text evidence="3">The sequence shown here is derived from an EMBL/GenBank/DDBJ whole genome shotgun (WGS) entry which is preliminary data.</text>
</comment>
<gene>
    <name evidence="3" type="ORF">GCM10009539_13210</name>
</gene>
<keyword evidence="4" id="KW-1185">Reference proteome</keyword>
<name>A0ABP3DCR3_9ACTN</name>
<dbReference type="SUPFAM" id="SSF63829">
    <property type="entry name" value="Calcium-dependent phosphotriesterase"/>
    <property type="match status" value="1"/>
</dbReference>
<evidence type="ECO:0000259" key="2">
    <source>
        <dbReference type="Pfam" id="PF08450"/>
    </source>
</evidence>
<accession>A0ABP3DCR3</accession>
<dbReference type="PANTHER" id="PTHR10907">
    <property type="entry name" value="REGUCALCIN"/>
    <property type="match status" value="1"/>
</dbReference>
<sequence length="285" mass="30923">MRAEQVTDACAEHGEGPVWDVGQGTLRFVDLMKGAVLTYDPFTSRVTRRAVSDVAAALRPRRAGGWVLATERGFALLDPGDLDAPDEAEPVWIEAFTEPGIRMNDGGADPRGRFYCGTMSYGQEPGRGTLYRLDPDRRVHVVLTDLTVSNGLSWTPDGSRAYFVDSPTKRVDVFDVDPDSGDLHERREFVAIDQGTPDGLTIDADGGVWVALYGAGAVHRYDSSGRLDLVVELPVSQPTSCAFVDRDLFVTTTRENLPDGAEPQAGALFHVRPGVRGLTPFPFAG</sequence>
<proteinExistence type="inferred from homology"/>
<dbReference type="PRINTS" id="PR01790">
    <property type="entry name" value="SMP30FAMILY"/>
</dbReference>
<dbReference type="Proteomes" id="UP001500967">
    <property type="component" value="Unassembled WGS sequence"/>
</dbReference>
<dbReference type="InterPro" id="IPR013658">
    <property type="entry name" value="SGL"/>
</dbReference>
<feature type="domain" description="SMP-30/Gluconolactonase/LRE-like region" evidence="2">
    <location>
        <begin position="14"/>
        <end position="253"/>
    </location>
</feature>
<dbReference type="InterPro" id="IPR011042">
    <property type="entry name" value="6-blade_b-propeller_TolB-like"/>
</dbReference>
<dbReference type="Pfam" id="PF08450">
    <property type="entry name" value="SGL"/>
    <property type="match status" value="1"/>
</dbReference>
<reference evidence="4" key="1">
    <citation type="journal article" date="2019" name="Int. J. Syst. Evol. Microbiol.">
        <title>The Global Catalogue of Microorganisms (GCM) 10K type strain sequencing project: providing services to taxonomists for standard genome sequencing and annotation.</title>
        <authorList>
            <consortium name="The Broad Institute Genomics Platform"/>
            <consortium name="The Broad Institute Genome Sequencing Center for Infectious Disease"/>
            <person name="Wu L."/>
            <person name="Ma J."/>
        </authorList>
    </citation>
    <scope>NUCLEOTIDE SEQUENCE [LARGE SCALE GENOMIC DNA]</scope>
    <source>
        <strain evidence="4">JCM 10425</strain>
    </source>
</reference>
<organism evidence="3 4">
    <name type="scientific">Cryptosporangium japonicum</name>
    <dbReference type="NCBI Taxonomy" id="80872"/>
    <lineage>
        <taxon>Bacteria</taxon>
        <taxon>Bacillati</taxon>
        <taxon>Actinomycetota</taxon>
        <taxon>Actinomycetes</taxon>
        <taxon>Cryptosporangiales</taxon>
        <taxon>Cryptosporangiaceae</taxon>
        <taxon>Cryptosporangium</taxon>
    </lineage>
</organism>
<dbReference type="PANTHER" id="PTHR10907:SF47">
    <property type="entry name" value="REGUCALCIN"/>
    <property type="match status" value="1"/>
</dbReference>